<dbReference type="Proteomes" id="UP000468735">
    <property type="component" value="Unassembled WGS sequence"/>
</dbReference>
<organism evidence="2 3">
    <name type="scientific">Actinomadura rudentiformis</name>
    <dbReference type="NCBI Taxonomy" id="359158"/>
    <lineage>
        <taxon>Bacteria</taxon>
        <taxon>Bacillati</taxon>
        <taxon>Actinomycetota</taxon>
        <taxon>Actinomycetes</taxon>
        <taxon>Streptosporangiales</taxon>
        <taxon>Thermomonosporaceae</taxon>
        <taxon>Actinomadura</taxon>
    </lineage>
</organism>
<keyword evidence="1" id="KW-0812">Transmembrane</keyword>
<dbReference type="OrthoDB" id="4749283at2"/>
<reference evidence="2 3" key="1">
    <citation type="submission" date="2019-09" db="EMBL/GenBank/DDBJ databases">
        <title>Actinomadura physcomitrii sp. nov., a novel actinomycete isolated from moss [Physcomitrium sphaericum (Ludw) Fuernr].</title>
        <authorList>
            <person name="Zhuang X."/>
            <person name="Liu C."/>
        </authorList>
    </citation>
    <scope>NUCLEOTIDE SEQUENCE [LARGE SCALE GENOMIC DNA]</scope>
    <source>
        <strain evidence="2 3">HMC1</strain>
    </source>
</reference>
<evidence type="ECO:0000256" key="1">
    <source>
        <dbReference type="SAM" id="Phobius"/>
    </source>
</evidence>
<name>A0A6H9YI27_9ACTN</name>
<comment type="caution">
    <text evidence="2">The sequence shown here is derived from an EMBL/GenBank/DDBJ whole genome shotgun (WGS) entry which is preliminary data.</text>
</comment>
<dbReference type="AlphaFoldDB" id="A0A6H9YI27"/>
<gene>
    <name evidence="2" type="ORF">F8566_44175</name>
</gene>
<keyword evidence="1" id="KW-1133">Transmembrane helix</keyword>
<keyword evidence="1" id="KW-0472">Membrane</keyword>
<feature type="transmembrane region" description="Helical" evidence="1">
    <location>
        <begin position="24"/>
        <end position="46"/>
    </location>
</feature>
<sequence length="192" mass="20175">MSTQEQHVHPPNASPGLSRQTKMWLVFSSAVVLLVVVGVPVVGLLATDRSPQPGDCLEAKERGGKTGKASEFRIVSCTEPSAAYKVALMGGRLGCDSNTYGSTSTGRTSRELCLTLNAKVGDCFYQEVGFPTGKVTKVQCGPLATYRVTAVVPGKADHAVCGPDINPLESDPTRPLALVYPKPPLTICTAGT</sequence>
<evidence type="ECO:0000313" key="3">
    <source>
        <dbReference type="Proteomes" id="UP000468735"/>
    </source>
</evidence>
<accession>A0A6H9YI27</accession>
<protein>
    <submittedName>
        <fullName evidence="2">Uncharacterized protein</fullName>
    </submittedName>
</protein>
<dbReference type="EMBL" id="WBMT01000029">
    <property type="protein sequence ID" value="KAB2340541.1"/>
    <property type="molecule type" value="Genomic_DNA"/>
</dbReference>
<keyword evidence="3" id="KW-1185">Reference proteome</keyword>
<evidence type="ECO:0000313" key="2">
    <source>
        <dbReference type="EMBL" id="KAB2340541.1"/>
    </source>
</evidence>
<proteinExistence type="predicted"/>
<dbReference type="RefSeq" id="WP_151569449.1">
    <property type="nucleotide sequence ID" value="NZ_WBMT01000029.1"/>
</dbReference>